<feature type="transmembrane region" description="Helical" evidence="1">
    <location>
        <begin position="21"/>
        <end position="41"/>
    </location>
</feature>
<dbReference type="Gene3D" id="3.30.70.1430">
    <property type="entry name" value="Multidrug efflux transporter AcrB pore domain"/>
    <property type="match status" value="1"/>
</dbReference>
<dbReference type="SUPFAM" id="SSF82693">
    <property type="entry name" value="Multidrug efflux transporter AcrB pore domain, PN1, PN2, PC1 and PC2 subdomains"/>
    <property type="match status" value="2"/>
</dbReference>
<dbReference type="FunFam" id="3.30.70.1430:FF:000001">
    <property type="entry name" value="Efflux pump membrane transporter"/>
    <property type="match status" value="1"/>
</dbReference>
<keyword evidence="1" id="KW-1133">Transmembrane helix</keyword>
<proteinExistence type="predicted"/>
<name>A0A4U9WI15_SERFO</name>
<dbReference type="PRINTS" id="PR00702">
    <property type="entry name" value="ACRIFLAVINRP"/>
</dbReference>
<accession>A0A4U9WI15</accession>
<dbReference type="InterPro" id="IPR001036">
    <property type="entry name" value="Acrflvin-R"/>
</dbReference>
<dbReference type="Gene3D" id="3.30.70.1320">
    <property type="entry name" value="Multidrug efflux transporter AcrB pore domain like"/>
    <property type="match status" value="1"/>
</dbReference>
<dbReference type="EMBL" id="CABEEZ010000156">
    <property type="protein sequence ID" value="VTR59170.1"/>
    <property type="molecule type" value="Genomic_DNA"/>
</dbReference>
<dbReference type="Pfam" id="PF00873">
    <property type="entry name" value="ACR_tran"/>
    <property type="match status" value="1"/>
</dbReference>
<sequence>MQSMSPHSGGGPSRLFILRPVATTLFMLAIMLAGIIGYRSLPVSALPEVDYPTIQIVTLYPGASPDVVTSAITAPLERQFGQMSGLKQMASQSSGGASVITLQFQLELPLDVAEQEVQAAINAATNLLPSDLPYPPIYSKVNPADPPILTLAVTSTAMPMTQVEDMVETRVAQKISQVTGVGLVTISGGPTPGRAGEAQCYGGGRLWAG</sequence>
<keyword evidence="1" id="KW-0472">Membrane</keyword>
<dbReference type="AlphaFoldDB" id="A0A4U9WI15"/>
<protein>
    <submittedName>
        <fullName evidence="2">Multidrug transporter MdtC</fullName>
    </submittedName>
</protein>
<evidence type="ECO:0000313" key="2">
    <source>
        <dbReference type="EMBL" id="VTR59170.1"/>
    </source>
</evidence>
<dbReference type="Gene3D" id="1.20.1640.10">
    <property type="entry name" value="Multidrug efflux transporter AcrB transmembrane domain"/>
    <property type="match status" value="1"/>
</dbReference>
<dbReference type="PANTHER" id="PTHR32063">
    <property type="match status" value="1"/>
</dbReference>
<evidence type="ECO:0000256" key="1">
    <source>
        <dbReference type="SAM" id="Phobius"/>
    </source>
</evidence>
<reference evidence="2" key="1">
    <citation type="submission" date="2019-05" db="EMBL/GenBank/DDBJ databases">
        <authorList>
            <consortium name="Pathogen Informatics"/>
        </authorList>
    </citation>
    <scope>NUCLEOTIDE SEQUENCE [LARGE SCALE GENOMIC DNA]</scope>
    <source>
        <strain evidence="2">NCTC12965</strain>
    </source>
</reference>
<dbReference type="PANTHER" id="PTHR32063:SF21">
    <property type="entry name" value="MULTIDRUG RESISTANCE PROTEIN MDTB"/>
    <property type="match status" value="1"/>
</dbReference>
<dbReference type="GO" id="GO:0005886">
    <property type="term" value="C:plasma membrane"/>
    <property type="evidence" value="ECO:0007669"/>
    <property type="project" value="TreeGrafter"/>
</dbReference>
<dbReference type="GO" id="GO:0042910">
    <property type="term" value="F:xenobiotic transmembrane transporter activity"/>
    <property type="evidence" value="ECO:0007669"/>
    <property type="project" value="TreeGrafter"/>
</dbReference>
<organism evidence="2">
    <name type="scientific">Serratia fonticola</name>
    <dbReference type="NCBI Taxonomy" id="47917"/>
    <lineage>
        <taxon>Bacteria</taxon>
        <taxon>Pseudomonadati</taxon>
        <taxon>Pseudomonadota</taxon>
        <taxon>Gammaproteobacteria</taxon>
        <taxon>Enterobacterales</taxon>
        <taxon>Yersiniaceae</taxon>
        <taxon>Serratia</taxon>
    </lineage>
</organism>
<keyword evidence="1" id="KW-0812">Transmembrane</keyword>
<gene>
    <name evidence="2" type="primary">mdtC_9</name>
    <name evidence="2" type="ORF">NCTC12965_07935</name>
</gene>